<accession>A0ABN2F1K6</accession>
<dbReference type="InterPro" id="IPR013097">
    <property type="entry name" value="Dabb"/>
</dbReference>
<evidence type="ECO:0000259" key="1">
    <source>
        <dbReference type="PROSITE" id="PS51502"/>
    </source>
</evidence>
<dbReference type="Proteomes" id="UP001500064">
    <property type="component" value="Unassembled WGS sequence"/>
</dbReference>
<evidence type="ECO:0000313" key="3">
    <source>
        <dbReference type="Proteomes" id="UP001500064"/>
    </source>
</evidence>
<dbReference type="PROSITE" id="PS51502">
    <property type="entry name" value="S_R_A_B_BARREL"/>
    <property type="match status" value="1"/>
</dbReference>
<protein>
    <recommendedName>
        <fullName evidence="1">Stress-response A/B barrel domain-containing protein</fullName>
    </recommendedName>
</protein>
<keyword evidence="3" id="KW-1185">Reference proteome</keyword>
<gene>
    <name evidence="2" type="ORF">GCM10009733_022730</name>
</gene>
<feature type="domain" description="Stress-response A/B barrel" evidence="1">
    <location>
        <begin position="1"/>
        <end position="36"/>
    </location>
</feature>
<evidence type="ECO:0000313" key="2">
    <source>
        <dbReference type="EMBL" id="GAA1625462.1"/>
    </source>
</evidence>
<organism evidence="2 3">
    <name type="scientific">Nonomuraea maheshkhaliensis</name>
    <dbReference type="NCBI Taxonomy" id="419590"/>
    <lineage>
        <taxon>Bacteria</taxon>
        <taxon>Bacillati</taxon>
        <taxon>Actinomycetota</taxon>
        <taxon>Actinomycetes</taxon>
        <taxon>Streptosporangiales</taxon>
        <taxon>Streptosporangiaceae</taxon>
        <taxon>Nonomuraea</taxon>
    </lineage>
</organism>
<dbReference type="RefSeq" id="WP_346103831.1">
    <property type="nucleotide sequence ID" value="NZ_BAAAMU010000012.1"/>
</dbReference>
<reference evidence="2 3" key="1">
    <citation type="journal article" date="2019" name="Int. J. Syst. Evol. Microbiol.">
        <title>The Global Catalogue of Microorganisms (GCM) 10K type strain sequencing project: providing services to taxonomists for standard genome sequencing and annotation.</title>
        <authorList>
            <consortium name="The Broad Institute Genomics Platform"/>
            <consortium name="The Broad Institute Genome Sequencing Center for Infectious Disease"/>
            <person name="Wu L."/>
            <person name="Ma J."/>
        </authorList>
    </citation>
    <scope>NUCLEOTIDE SEQUENCE [LARGE SCALE GENOMIC DNA]</scope>
    <source>
        <strain evidence="2 3">JCM 13929</strain>
    </source>
</reference>
<comment type="caution">
    <text evidence="2">The sequence shown here is derived from an EMBL/GenBank/DDBJ whole genome shotgun (WGS) entry which is preliminary data.</text>
</comment>
<name>A0ABN2F1K6_9ACTN</name>
<sequence length="93" mass="10207">MIEDLEGYAEMMNHPAHLEVDRNGLPLVDRFASFDITDDPDPEIGTKIAEIHRRHAAATPPPRRRYATVPDIAILVAELPEYAGHATPPANAG</sequence>
<dbReference type="EMBL" id="BAAAMU010000012">
    <property type="protein sequence ID" value="GAA1625462.1"/>
    <property type="molecule type" value="Genomic_DNA"/>
</dbReference>
<proteinExistence type="predicted"/>